<comment type="caution">
    <text evidence="1">The sequence shown here is derived from an EMBL/GenBank/DDBJ whole genome shotgun (WGS) entry which is preliminary data.</text>
</comment>
<name>A0ABM9IZ09_9RALS</name>
<organism evidence="1 2">
    <name type="scientific">Ralstonia thomasii</name>
    <dbReference type="NCBI Taxonomy" id="3058596"/>
    <lineage>
        <taxon>Bacteria</taxon>
        <taxon>Pseudomonadati</taxon>
        <taxon>Pseudomonadota</taxon>
        <taxon>Betaproteobacteria</taxon>
        <taxon>Burkholderiales</taxon>
        <taxon>Burkholderiaceae</taxon>
        <taxon>Ralstonia</taxon>
    </lineage>
</organism>
<evidence type="ECO:0000313" key="2">
    <source>
        <dbReference type="Proteomes" id="UP001189773"/>
    </source>
</evidence>
<reference evidence="1 2" key="1">
    <citation type="submission" date="2023-07" db="EMBL/GenBank/DDBJ databases">
        <authorList>
            <person name="Peeters C."/>
        </authorList>
    </citation>
    <scope>NUCLEOTIDE SEQUENCE [LARGE SCALE GENOMIC DNA]</scope>
    <source>
        <strain evidence="1 2">LMG 18095</strain>
    </source>
</reference>
<keyword evidence="2" id="KW-1185">Reference proteome</keyword>
<evidence type="ECO:0000313" key="1">
    <source>
        <dbReference type="EMBL" id="CAJ0776967.1"/>
    </source>
</evidence>
<sequence length="32" mass="3808">MRPSPHEKHVITEADEKELQACVNYKADRRQQ</sequence>
<proteinExistence type="predicted"/>
<protein>
    <recommendedName>
        <fullName evidence="3">Transposase</fullName>
    </recommendedName>
</protein>
<dbReference type="EMBL" id="CATZAR010000001">
    <property type="protein sequence ID" value="CAJ0776967.1"/>
    <property type="molecule type" value="Genomic_DNA"/>
</dbReference>
<accession>A0ABM9IZ09</accession>
<evidence type="ECO:0008006" key="3">
    <source>
        <dbReference type="Google" id="ProtNLM"/>
    </source>
</evidence>
<dbReference type="Proteomes" id="UP001189773">
    <property type="component" value="Unassembled WGS sequence"/>
</dbReference>
<gene>
    <name evidence="1" type="ORF">LMG18095_00238</name>
</gene>